<dbReference type="EMBL" id="MHQZ01000023">
    <property type="protein sequence ID" value="OHA13818.1"/>
    <property type="molecule type" value="Genomic_DNA"/>
</dbReference>
<name>A0A1G2LQA7_9BACT</name>
<dbReference type="EC" id="2.3.1.222" evidence="3"/>
<evidence type="ECO:0000256" key="11">
    <source>
        <dbReference type="ARBA" id="ARBA00033077"/>
    </source>
</evidence>
<comment type="cofactor">
    <cofactor evidence="1">
        <name>Zn(2+)</name>
        <dbReference type="ChEBI" id="CHEBI:29105"/>
    </cofactor>
</comment>
<evidence type="ECO:0000256" key="6">
    <source>
        <dbReference type="ARBA" id="ARBA00022723"/>
    </source>
</evidence>
<sequence>MKVICEVSNKHCHLTEETSKKSGLNLTKLKDISQPGQWVSKEYYSDGTEDFRVIMPCRSEDQFELSLTDWIKRFGRDTEPKWKRNKEAGYVVTLRHLHISDKQAKEFGLKDGDFVSIRKEGIRAGQLDKVLVRISPNFDFRVHLDTDEANALYIKNGEEVDLIVT</sequence>
<dbReference type="SMR" id="A0A1G2LQA7"/>
<dbReference type="PANTHER" id="PTHR39453:SF1">
    <property type="entry name" value="PHOSPHATE PROPANOYLTRANSFERASE"/>
    <property type="match status" value="1"/>
</dbReference>
<organism evidence="12 13">
    <name type="scientific">Candidatus Tagabacteria bacterium RIFCSPLOWO2_01_FULL_39_11</name>
    <dbReference type="NCBI Taxonomy" id="1802295"/>
    <lineage>
        <taxon>Bacteria</taxon>
        <taxon>Candidatus Tagaibacteriota</taxon>
    </lineage>
</organism>
<evidence type="ECO:0000256" key="8">
    <source>
        <dbReference type="ARBA" id="ARBA00023315"/>
    </source>
</evidence>
<dbReference type="Proteomes" id="UP000178302">
    <property type="component" value="Unassembled WGS sequence"/>
</dbReference>
<evidence type="ECO:0000313" key="13">
    <source>
        <dbReference type="Proteomes" id="UP000178302"/>
    </source>
</evidence>
<keyword evidence="6" id="KW-0479">Metal-binding</keyword>
<reference evidence="12 13" key="1">
    <citation type="journal article" date="2016" name="Nat. Commun.">
        <title>Thousands of microbial genomes shed light on interconnected biogeochemical processes in an aquifer system.</title>
        <authorList>
            <person name="Anantharaman K."/>
            <person name="Brown C.T."/>
            <person name="Hug L.A."/>
            <person name="Sharon I."/>
            <person name="Castelle C.J."/>
            <person name="Probst A.J."/>
            <person name="Thomas B.C."/>
            <person name="Singh A."/>
            <person name="Wilkins M.J."/>
            <person name="Karaoz U."/>
            <person name="Brodie E.L."/>
            <person name="Williams K.H."/>
            <person name="Hubbard S.S."/>
            <person name="Banfield J.F."/>
        </authorList>
    </citation>
    <scope>NUCLEOTIDE SEQUENCE [LARGE SCALE GENOMIC DNA]</scope>
</reference>
<evidence type="ECO:0000256" key="1">
    <source>
        <dbReference type="ARBA" id="ARBA00001947"/>
    </source>
</evidence>
<dbReference type="InterPro" id="IPR008300">
    <property type="entry name" value="PTAC"/>
</dbReference>
<dbReference type="AlphaFoldDB" id="A0A1G2LQA7"/>
<evidence type="ECO:0000256" key="7">
    <source>
        <dbReference type="ARBA" id="ARBA00022833"/>
    </source>
</evidence>
<evidence type="ECO:0000256" key="4">
    <source>
        <dbReference type="ARBA" id="ARBA00020837"/>
    </source>
</evidence>
<evidence type="ECO:0000256" key="2">
    <source>
        <dbReference type="ARBA" id="ARBA00007342"/>
    </source>
</evidence>
<dbReference type="GO" id="GO:0046872">
    <property type="term" value="F:metal ion binding"/>
    <property type="evidence" value="ECO:0007669"/>
    <property type="project" value="UniProtKB-KW"/>
</dbReference>
<keyword evidence="5" id="KW-0808">Transferase</keyword>
<evidence type="ECO:0000256" key="9">
    <source>
        <dbReference type="ARBA" id="ARBA00030044"/>
    </source>
</evidence>
<evidence type="ECO:0000256" key="5">
    <source>
        <dbReference type="ARBA" id="ARBA00022679"/>
    </source>
</evidence>
<evidence type="ECO:0000256" key="3">
    <source>
        <dbReference type="ARBA" id="ARBA00012206"/>
    </source>
</evidence>
<gene>
    <name evidence="12" type="ORF">A2909_00855</name>
</gene>
<comment type="caution">
    <text evidence="12">The sequence shown here is derived from an EMBL/GenBank/DDBJ whole genome shotgun (WGS) entry which is preliminary data.</text>
</comment>
<dbReference type="PANTHER" id="PTHR39453">
    <property type="entry name" value="PHOSPHATE PROPANOYLTRANSFERASE"/>
    <property type="match status" value="1"/>
</dbReference>
<proteinExistence type="inferred from homology"/>
<evidence type="ECO:0000313" key="12">
    <source>
        <dbReference type="EMBL" id="OHA13818.1"/>
    </source>
</evidence>
<evidence type="ECO:0000256" key="10">
    <source>
        <dbReference type="ARBA" id="ARBA00030939"/>
    </source>
</evidence>
<accession>A0A1G2LQA7</accession>
<protein>
    <recommendedName>
        <fullName evidence="4">Phosphate propanoyltransferase</fullName>
        <ecNumber evidence="3">2.3.1.222</ecNumber>
    </recommendedName>
    <alternativeName>
        <fullName evidence="10">Phosphate acyltransferase PduL</fullName>
    </alternativeName>
    <alternativeName>
        <fullName evidence="9">Phosphotransacylase PduL</fullName>
    </alternativeName>
    <alternativeName>
        <fullName evidence="11">Propanediol utilization protein PduL</fullName>
    </alternativeName>
</protein>
<keyword evidence="7" id="KW-0862">Zinc</keyword>
<keyword evidence="8" id="KW-0012">Acyltransferase</keyword>
<comment type="similarity">
    <text evidence="2">Belongs to the PduL family.</text>
</comment>
<dbReference type="GO" id="GO:0016747">
    <property type="term" value="F:acyltransferase activity, transferring groups other than amino-acyl groups"/>
    <property type="evidence" value="ECO:0007669"/>
    <property type="project" value="InterPro"/>
</dbReference>
<dbReference type="Pfam" id="PF06130">
    <property type="entry name" value="PTAC"/>
    <property type="match status" value="2"/>
</dbReference>